<keyword evidence="1" id="KW-0808">Transferase</keyword>
<dbReference type="KEGG" id="vg:10329053"/>
<keyword evidence="2" id="KW-1185">Reference proteome</keyword>
<dbReference type="GO" id="GO:0016740">
    <property type="term" value="F:transferase activity"/>
    <property type="evidence" value="ECO:0007669"/>
    <property type="project" value="UniProtKB-KW"/>
</dbReference>
<gene>
    <name evidence="1" type="ORF">Syn1_161</name>
</gene>
<dbReference type="OrthoDB" id="9797at10239"/>
<organism evidence="1 2">
    <name type="scientific">Prochlorococcus phage Syn1</name>
    <dbReference type="NCBI Taxonomy" id="444861"/>
    <lineage>
        <taxon>Viruses</taxon>
        <taxon>Duplodnaviria</taxon>
        <taxon>Heunggongvirae</taxon>
        <taxon>Uroviricota</taxon>
        <taxon>Caudoviricetes</taxon>
        <taxon>Pantevenvirales</taxon>
        <taxon>Kyanoviridae</taxon>
        <taxon>Vellamovirus</taxon>
        <taxon>Vellamovirus syn1</taxon>
    </lineage>
</organism>
<name>E3SPP6_9CAUD</name>
<reference evidence="1 2" key="1">
    <citation type="journal article" date="2010" name="Environ. Microbiol.">
        <title>Genomic analysis of oceanic cyanobacterial myoviruses compared with T4-like myoviruses from diverse hosts and environments.</title>
        <authorList>
            <person name="Sullivan M.B."/>
            <person name="Huang K.H."/>
            <person name="Ignacio-Espinoza J.C."/>
            <person name="Berlin A.M."/>
            <person name="Kelly L."/>
            <person name="Weigele P.R."/>
            <person name="DeFrancesco A.S."/>
            <person name="Kern S.E."/>
            <person name="Thompson L.R."/>
            <person name="Young S."/>
            <person name="Yandava C."/>
            <person name="Fu R."/>
            <person name="Krastins B."/>
            <person name="Chase M."/>
            <person name="Sarracino D."/>
            <person name="Osburne M.S."/>
            <person name="Henn M.R."/>
            <person name="Chisholm S.W."/>
        </authorList>
    </citation>
    <scope>NUCLEOTIDE SEQUENCE [LARGE SCALE GENOMIC DNA]</scope>
    <source>
        <strain evidence="1">Syn1</strain>
    </source>
</reference>
<dbReference type="RefSeq" id="YP_004324532.1">
    <property type="nucleotide sequence ID" value="NC_015288.1"/>
</dbReference>
<dbReference type="GeneID" id="10329053"/>
<dbReference type="SUPFAM" id="SSF52374">
    <property type="entry name" value="Nucleotidylyl transferase"/>
    <property type="match status" value="1"/>
</dbReference>
<protein>
    <submittedName>
        <fullName evidence="1">Cytitidyltransferase</fullName>
    </submittedName>
</protein>
<dbReference type="EMBL" id="GU071105">
    <property type="protein sequence ID" value="ADO99262.1"/>
    <property type="molecule type" value="Genomic_DNA"/>
</dbReference>
<evidence type="ECO:0000313" key="2">
    <source>
        <dbReference type="Proteomes" id="UP000006534"/>
    </source>
</evidence>
<sequence>MALNCIKCYFTFGRFQPPTTGHKENFDGVKRIAGQHGHDYRIYISQTFDTKGKNPLKPDRKLHYMNLMFPEHRGKIYSGPKDPVAIMQDLMMAGYNEVVFLVGSDRVNAMQFLHKYNGKDFSFRSIEIQSSGSRDADGDTFAISGTKMRRAAHANDFKLFRQGIPRSMNDKDCKMMMDEIRTNLPANFK</sequence>
<dbReference type="InterPro" id="IPR014729">
    <property type="entry name" value="Rossmann-like_a/b/a_fold"/>
</dbReference>
<evidence type="ECO:0000313" key="1">
    <source>
        <dbReference type="EMBL" id="ADO99262.1"/>
    </source>
</evidence>
<proteinExistence type="predicted"/>
<dbReference type="Gene3D" id="3.40.50.620">
    <property type="entry name" value="HUPs"/>
    <property type="match status" value="1"/>
</dbReference>
<accession>E3SPP6</accession>
<dbReference type="Proteomes" id="UP000006534">
    <property type="component" value="Segment"/>
</dbReference>